<dbReference type="GO" id="GO:0005886">
    <property type="term" value="C:plasma membrane"/>
    <property type="evidence" value="ECO:0007669"/>
    <property type="project" value="UniProtKB-SubCell"/>
</dbReference>
<keyword evidence="2" id="KW-1003">Cell membrane</keyword>
<dbReference type="RefSeq" id="WP_127886557.1">
    <property type="nucleotide sequence ID" value="NZ_CP028137.1"/>
</dbReference>
<keyword evidence="5 8" id="KW-0472">Membrane</keyword>
<name>A0A3T0SYX5_9MICO</name>
<dbReference type="AlphaFoldDB" id="A0A3T0SYX5"/>
<evidence type="ECO:0000313" key="11">
    <source>
        <dbReference type="EMBL" id="AZZ51657.1"/>
    </source>
</evidence>
<sequence length="529" mass="54372">MPSPRPFQQRLLRQLVGTLSGQRPAAPVSRRSQRAVLAEQTVRGVLELAVRLGETLLSLGSAAAEVTETIERVCRAYGIEVQVDLTFTSILVVHDGSEDSPSVSVLRVVASRSADYERLARVTTLVTAITDGSPEVRVADTVDSSTARDEARQQFEDAHERLDAILVQPHRYRRSVVTLTLAVMAAGVAILLGGGPLIVLLAALTTAAIDGVNQLLGRWGLPAFFQQIAGAALATGVAVLLLAVVPQLPVEFAVLPPALVVASGVVVLLAGLSFVGAADDAINGFPITAGGRLLEVGLLTLGIVVGIAAVLDGARTLGVELVLVDSYARPWPASVQVLGAGIAAGAWALSSHTPPRPALVAALTGAGAWVASDALSGLGAAPLLASAVPAIVIGLLGETLAERWRVPAVVTTACGIVPLLPGLTLYRGVLDLTSGRGPEGGIELLLQAGMIAIGLAGGVTLGRIAYRRLRTPVVRAVAPVRARRSPHPEPAPTAEEPLARTGTMPIISTIGVTEPTEDDLAGGAAAAKD</sequence>
<dbReference type="EMBL" id="CP028137">
    <property type="protein sequence ID" value="AZZ51657.1"/>
    <property type="molecule type" value="Genomic_DNA"/>
</dbReference>
<feature type="transmembrane region" description="Helical" evidence="8">
    <location>
        <begin position="289"/>
        <end position="311"/>
    </location>
</feature>
<evidence type="ECO:0000256" key="2">
    <source>
        <dbReference type="ARBA" id="ARBA00022475"/>
    </source>
</evidence>
<feature type="transmembrane region" description="Helical" evidence="8">
    <location>
        <begin position="378"/>
        <end position="397"/>
    </location>
</feature>
<evidence type="ECO:0000256" key="3">
    <source>
        <dbReference type="ARBA" id="ARBA00022692"/>
    </source>
</evidence>
<keyword evidence="4 8" id="KW-1133">Transmembrane helix</keyword>
<feature type="transmembrane region" description="Helical" evidence="8">
    <location>
        <begin position="331"/>
        <end position="349"/>
    </location>
</feature>
<evidence type="ECO:0000256" key="8">
    <source>
        <dbReference type="SAM" id="Phobius"/>
    </source>
</evidence>
<dbReference type="GO" id="GO:0022857">
    <property type="term" value="F:transmembrane transporter activity"/>
    <property type="evidence" value="ECO:0007669"/>
    <property type="project" value="InterPro"/>
</dbReference>
<evidence type="ECO:0000259" key="9">
    <source>
        <dbReference type="Pfam" id="PF06738"/>
    </source>
</evidence>
<feature type="transmembrane region" description="Helical" evidence="8">
    <location>
        <begin position="175"/>
        <end position="192"/>
    </location>
</feature>
<dbReference type="InterPro" id="IPR024528">
    <property type="entry name" value="ThrE_2"/>
</dbReference>
<dbReference type="InterPro" id="IPR010619">
    <property type="entry name" value="ThrE-like_N"/>
</dbReference>
<evidence type="ECO:0008006" key="13">
    <source>
        <dbReference type="Google" id="ProtNLM"/>
    </source>
</evidence>
<organism evidence="11 12">
    <name type="scientific">Rathayibacter festucae DSM 15932</name>
    <dbReference type="NCBI Taxonomy" id="1328866"/>
    <lineage>
        <taxon>Bacteria</taxon>
        <taxon>Bacillati</taxon>
        <taxon>Actinomycetota</taxon>
        <taxon>Actinomycetes</taxon>
        <taxon>Micrococcales</taxon>
        <taxon>Microbacteriaceae</taxon>
        <taxon>Rathayibacter</taxon>
    </lineage>
</organism>
<keyword evidence="3 8" id="KW-0812">Transmembrane</keyword>
<feature type="region of interest" description="Disordered" evidence="7">
    <location>
        <begin position="481"/>
        <end position="500"/>
    </location>
</feature>
<feature type="domain" description="Threonine/serine exporter-like N-terminal" evidence="9">
    <location>
        <begin position="48"/>
        <end position="311"/>
    </location>
</feature>
<evidence type="ECO:0000256" key="6">
    <source>
        <dbReference type="ARBA" id="ARBA00034125"/>
    </source>
</evidence>
<evidence type="ECO:0000259" key="10">
    <source>
        <dbReference type="Pfam" id="PF12821"/>
    </source>
</evidence>
<dbReference type="PANTHER" id="PTHR34390:SF2">
    <property type="entry name" value="SUCCINATE TRANSPORTER SUBUNIT YJJP-RELATED"/>
    <property type="match status" value="1"/>
</dbReference>
<feature type="transmembrane region" description="Helical" evidence="8">
    <location>
        <begin position="444"/>
        <end position="466"/>
    </location>
</feature>
<comment type="similarity">
    <text evidence="6">Belongs to the ThrE exporter (TC 2.A.79) family.</text>
</comment>
<gene>
    <name evidence="11" type="ORF">C1I64_06085</name>
</gene>
<reference evidence="11 12" key="1">
    <citation type="submission" date="2018-03" db="EMBL/GenBank/DDBJ databases">
        <title>Bacteriophage NCPPB3778 and a type I-E CRISPR drive the evolution of the US Biological Select Agent, Rathayibacter toxicus.</title>
        <authorList>
            <person name="Davis E.W.II."/>
            <person name="Tabima J.F."/>
            <person name="Weisberg A.J."/>
            <person name="Dantas Lopes L."/>
            <person name="Wiseman M.S."/>
            <person name="Wiseman M.S."/>
            <person name="Pupko T."/>
            <person name="Belcher M.S."/>
            <person name="Sechler A.J."/>
            <person name="Tancos M.A."/>
            <person name="Schroeder B.K."/>
            <person name="Murray T.D."/>
            <person name="Luster D.G."/>
            <person name="Schneider W.L."/>
            <person name="Rogers E."/>
            <person name="Andreote F.D."/>
            <person name="Grunwald N.J."/>
            <person name="Putnam M.L."/>
            <person name="Chang J.H."/>
        </authorList>
    </citation>
    <scope>NUCLEOTIDE SEQUENCE [LARGE SCALE GENOMIC DNA]</scope>
    <source>
        <strain evidence="11 12">DSM 15932</strain>
    </source>
</reference>
<evidence type="ECO:0000256" key="1">
    <source>
        <dbReference type="ARBA" id="ARBA00004651"/>
    </source>
</evidence>
<evidence type="ECO:0000256" key="7">
    <source>
        <dbReference type="SAM" id="MobiDB-lite"/>
    </source>
</evidence>
<protein>
    <recommendedName>
        <fullName evidence="13">Threonine/serine exporter family protein</fullName>
    </recommendedName>
</protein>
<evidence type="ECO:0000256" key="4">
    <source>
        <dbReference type="ARBA" id="ARBA00022989"/>
    </source>
</evidence>
<dbReference type="InterPro" id="IPR050539">
    <property type="entry name" value="ThrE_Dicarb/AminoAcid_Exp"/>
</dbReference>
<feature type="domain" description="Threonine/Serine exporter ThrE" evidence="10">
    <location>
        <begin position="336"/>
        <end position="462"/>
    </location>
</feature>
<feature type="transmembrane region" description="Helical" evidence="8">
    <location>
        <begin position="404"/>
        <end position="424"/>
    </location>
</feature>
<dbReference type="Proteomes" id="UP000285317">
    <property type="component" value="Chromosome"/>
</dbReference>
<feature type="transmembrane region" description="Helical" evidence="8">
    <location>
        <begin position="254"/>
        <end position="277"/>
    </location>
</feature>
<proteinExistence type="inferred from homology"/>
<comment type="subcellular location">
    <subcellularLocation>
        <location evidence="1">Cell membrane</location>
        <topology evidence="1">Multi-pass membrane protein</topology>
    </subcellularLocation>
</comment>
<dbReference type="GO" id="GO:0015744">
    <property type="term" value="P:succinate transport"/>
    <property type="evidence" value="ECO:0007669"/>
    <property type="project" value="TreeGrafter"/>
</dbReference>
<evidence type="ECO:0000313" key="12">
    <source>
        <dbReference type="Proteomes" id="UP000285317"/>
    </source>
</evidence>
<dbReference type="KEGG" id="rfs:C1I64_06085"/>
<dbReference type="Pfam" id="PF12821">
    <property type="entry name" value="ThrE_2"/>
    <property type="match status" value="1"/>
</dbReference>
<dbReference type="Pfam" id="PF06738">
    <property type="entry name" value="ThrE"/>
    <property type="match status" value="1"/>
</dbReference>
<accession>A0A3T0SYX5</accession>
<feature type="transmembrane region" description="Helical" evidence="8">
    <location>
        <begin position="228"/>
        <end position="248"/>
    </location>
</feature>
<dbReference type="PANTHER" id="PTHR34390">
    <property type="entry name" value="UPF0442 PROTEIN YJJB-RELATED"/>
    <property type="match status" value="1"/>
</dbReference>
<evidence type="ECO:0000256" key="5">
    <source>
        <dbReference type="ARBA" id="ARBA00023136"/>
    </source>
</evidence>